<dbReference type="Gene3D" id="3.30.450.40">
    <property type="match status" value="1"/>
</dbReference>
<evidence type="ECO:0000256" key="2">
    <source>
        <dbReference type="ARBA" id="ARBA00022777"/>
    </source>
</evidence>
<evidence type="ECO:0000259" key="5">
    <source>
        <dbReference type="PROSITE" id="PS50921"/>
    </source>
</evidence>
<keyword evidence="4" id="KW-0804">Transcription</keyword>
<dbReference type="InterPro" id="IPR003018">
    <property type="entry name" value="GAF"/>
</dbReference>
<keyword evidence="1" id="KW-0808">Transferase</keyword>
<dbReference type="InterPro" id="IPR011006">
    <property type="entry name" value="CheY-like_superfamily"/>
</dbReference>
<keyword evidence="7" id="KW-1185">Reference proteome</keyword>
<dbReference type="SUPFAM" id="SSF52172">
    <property type="entry name" value="CheY-like"/>
    <property type="match status" value="1"/>
</dbReference>
<evidence type="ECO:0000256" key="3">
    <source>
        <dbReference type="ARBA" id="ARBA00023015"/>
    </source>
</evidence>
<evidence type="ECO:0000313" key="6">
    <source>
        <dbReference type="EMBL" id="SES96756.1"/>
    </source>
</evidence>
<proteinExistence type="predicted"/>
<evidence type="ECO:0000256" key="4">
    <source>
        <dbReference type="ARBA" id="ARBA00023163"/>
    </source>
</evidence>
<keyword evidence="2" id="KW-0418">Kinase</keyword>
<dbReference type="Pfam" id="PF13185">
    <property type="entry name" value="GAF_2"/>
    <property type="match status" value="1"/>
</dbReference>
<dbReference type="Pfam" id="PF03861">
    <property type="entry name" value="ANTAR"/>
    <property type="match status" value="1"/>
</dbReference>
<dbReference type="GO" id="GO:0003723">
    <property type="term" value="F:RNA binding"/>
    <property type="evidence" value="ECO:0007669"/>
    <property type="project" value="InterPro"/>
</dbReference>
<dbReference type="InterPro" id="IPR029016">
    <property type="entry name" value="GAF-like_dom_sf"/>
</dbReference>
<dbReference type="InterPro" id="IPR005561">
    <property type="entry name" value="ANTAR"/>
</dbReference>
<dbReference type="SMART" id="SM01012">
    <property type="entry name" value="ANTAR"/>
    <property type="match status" value="1"/>
</dbReference>
<keyword evidence="3" id="KW-0805">Transcription regulation</keyword>
<dbReference type="Gene3D" id="1.10.10.10">
    <property type="entry name" value="Winged helix-like DNA-binding domain superfamily/Winged helix DNA-binding domain"/>
    <property type="match status" value="1"/>
</dbReference>
<protein>
    <submittedName>
        <fullName evidence="6">GAF domain-containing protein</fullName>
    </submittedName>
</protein>
<sequence length="253" mass="26750">MLHNSPGADRPAPSPGRDLPLADELSAVAARVAGLLLSEETVATALGLVSSLLLDTVPGAVGAGVSIVDERDRRSSGSTDARVQQADALQYELDEGPCLAATAGRQLVRVDDLTTDRRWPRWTAAVRPLGLGAAMSAPLVAGDASLGALKVYAEQPGTFDVSTERRLTMASAQAAILVANVQTRERARQLSTGLRQAVRTRDLVSTAKGVLMARHGVPEDVAFGILVSRSDEERRSLVDVARAVSDSAVRRRR</sequence>
<evidence type="ECO:0000313" key="7">
    <source>
        <dbReference type="Proteomes" id="UP000198507"/>
    </source>
</evidence>
<dbReference type="EMBL" id="FOIE01000002">
    <property type="protein sequence ID" value="SES96756.1"/>
    <property type="molecule type" value="Genomic_DNA"/>
</dbReference>
<accession>A0A1I0AQQ2</accession>
<dbReference type="InterPro" id="IPR012074">
    <property type="entry name" value="GAF_ANTAR"/>
</dbReference>
<gene>
    <name evidence="6" type="ORF">SAMN04488546_0927</name>
</gene>
<dbReference type="Proteomes" id="UP000198507">
    <property type="component" value="Unassembled WGS sequence"/>
</dbReference>
<dbReference type="InterPro" id="IPR036388">
    <property type="entry name" value="WH-like_DNA-bd_sf"/>
</dbReference>
<dbReference type="GO" id="GO:0016301">
    <property type="term" value="F:kinase activity"/>
    <property type="evidence" value="ECO:0007669"/>
    <property type="project" value="UniProtKB-KW"/>
</dbReference>
<organism evidence="6 7">
    <name type="scientific">Geodermatophilus poikilotrophus</name>
    <dbReference type="NCBI Taxonomy" id="1333667"/>
    <lineage>
        <taxon>Bacteria</taxon>
        <taxon>Bacillati</taxon>
        <taxon>Actinomycetota</taxon>
        <taxon>Actinomycetes</taxon>
        <taxon>Geodermatophilales</taxon>
        <taxon>Geodermatophilaceae</taxon>
        <taxon>Geodermatophilus</taxon>
    </lineage>
</organism>
<feature type="domain" description="ANTAR" evidence="5">
    <location>
        <begin position="184"/>
        <end position="245"/>
    </location>
</feature>
<dbReference type="PROSITE" id="PS50921">
    <property type="entry name" value="ANTAR"/>
    <property type="match status" value="1"/>
</dbReference>
<dbReference type="SMART" id="SM00065">
    <property type="entry name" value="GAF"/>
    <property type="match status" value="1"/>
</dbReference>
<reference evidence="7" key="1">
    <citation type="submission" date="2016-10" db="EMBL/GenBank/DDBJ databases">
        <authorList>
            <person name="Varghese N."/>
            <person name="Submissions S."/>
        </authorList>
    </citation>
    <scope>NUCLEOTIDE SEQUENCE [LARGE SCALE GENOMIC DNA]</scope>
    <source>
        <strain evidence="7">DSM 44209</strain>
    </source>
</reference>
<dbReference type="SUPFAM" id="SSF55781">
    <property type="entry name" value="GAF domain-like"/>
    <property type="match status" value="1"/>
</dbReference>
<dbReference type="PIRSF" id="PIRSF036625">
    <property type="entry name" value="GAF_ANTAR"/>
    <property type="match status" value="1"/>
</dbReference>
<evidence type="ECO:0000256" key="1">
    <source>
        <dbReference type="ARBA" id="ARBA00022679"/>
    </source>
</evidence>
<name>A0A1I0AQQ2_9ACTN</name>
<dbReference type="AlphaFoldDB" id="A0A1I0AQQ2"/>
<dbReference type="RefSeq" id="WP_175486368.1">
    <property type="nucleotide sequence ID" value="NZ_FOIE01000002.1"/>
</dbReference>